<dbReference type="Proteomes" id="UP000248146">
    <property type="component" value="Unassembled WGS sequence"/>
</dbReference>
<evidence type="ECO:0000313" key="1">
    <source>
        <dbReference type="EMBL" id="PYC19517.1"/>
    </source>
</evidence>
<reference evidence="1 2" key="1">
    <citation type="submission" date="2018-06" db="EMBL/GenBank/DDBJ databases">
        <title>Pseudomonas diversity within urban Lake Michigan freshwaters.</title>
        <authorList>
            <person name="Batrich M."/>
            <person name="Hatzopoulos T."/>
            <person name="Putonti C."/>
        </authorList>
    </citation>
    <scope>NUCLEOTIDE SEQUENCE [LARGE SCALE GENOMIC DNA]</scope>
    <source>
        <strain evidence="1 2">MB-090714</strain>
    </source>
</reference>
<dbReference type="OrthoDB" id="9133299at2"/>
<comment type="caution">
    <text evidence="1">The sequence shown here is derived from an EMBL/GenBank/DDBJ whole genome shotgun (WGS) entry which is preliminary data.</text>
</comment>
<protein>
    <submittedName>
        <fullName evidence="1">RNA-binding protein</fullName>
    </submittedName>
</protein>
<dbReference type="RefSeq" id="WP_110684095.1">
    <property type="nucleotide sequence ID" value="NZ_QJRX01000014.1"/>
</dbReference>
<proteinExistence type="predicted"/>
<sequence length="94" mass="11106">MRTLTIPLKGEYFDAIKAGTKPEEFRAVTPYWRKRLEGREYDRIELLRGYPPRGDVIRRLVLPWKGYRLTTITHPHFGPDPVEVFAIDVTHRPM</sequence>
<evidence type="ECO:0000313" key="2">
    <source>
        <dbReference type="Proteomes" id="UP000248146"/>
    </source>
</evidence>
<organism evidence="1 2">
    <name type="scientific">Aquipseudomonas alcaligenes</name>
    <name type="common">Pseudomonas alcaligenes</name>
    <dbReference type="NCBI Taxonomy" id="43263"/>
    <lineage>
        <taxon>Bacteria</taxon>
        <taxon>Pseudomonadati</taxon>
        <taxon>Pseudomonadota</taxon>
        <taxon>Gammaproteobacteria</taxon>
        <taxon>Pseudomonadales</taxon>
        <taxon>Pseudomonadaceae</taxon>
        <taxon>Aquipseudomonas</taxon>
    </lineage>
</organism>
<dbReference type="AlphaFoldDB" id="A0A2V4LEP4"/>
<accession>A0A2V4LEP4</accession>
<gene>
    <name evidence="1" type="ORF">DMO17_19250</name>
</gene>
<name>A0A2V4LEP4_AQUAC</name>
<dbReference type="EMBL" id="QJRX01000014">
    <property type="protein sequence ID" value="PYC19517.1"/>
    <property type="molecule type" value="Genomic_DNA"/>
</dbReference>